<evidence type="ECO:0000313" key="3">
    <source>
        <dbReference type="Proteomes" id="UP000007148"/>
    </source>
</evidence>
<evidence type="ECO:0000256" key="1">
    <source>
        <dbReference type="SAM" id="SignalP"/>
    </source>
</evidence>
<dbReference type="HOGENOM" id="CLU_2942643_0_0_1"/>
<proteinExistence type="predicted"/>
<protein>
    <submittedName>
        <fullName evidence="2">Uncharacterized protein</fullName>
    </submittedName>
</protein>
<feature type="signal peptide" evidence="1">
    <location>
        <begin position="1"/>
        <end position="19"/>
    </location>
</feature>
<organism evidence="2 3">
    <name type="scientific">Serendipita indica (strain DSM 11827)</name>
    <name type="common">Root endophyte fungus</name>
    <name type="synonym">Piriformospora indica</name>
    <dbReference type="NCBI Taxonomy" id="1109443"/>
    <lineage>
        <taxon>Eukaryota</taxon>
        <taxon>Fungi</taxon>
        <taxon>Dikarya</taxon>
        <taxon>Basidiomycota</taxon>
        <taxon>Agaricomycotina</taxon>
        <taxon>Agaricomycetes</taxon>
        <taxon>Sebacinales</taxon>
        <taxon>Serendipitaceae</taxon>
        <taxon>Serendipita</taxon>
    </lineage>
</organism>
<reference evidence="2 3" key="1">
    <citation type="journal article" date="2011" name="PLoS Pathog.">
        <title>Endophytic Life Strategies Decoded by Genome and Transcriptome Analyses of the Mutualistic Root Symbiont Piriformospora indica.</title>
        <authorList>
            <person name="Zuccaro A."/>
            <person name="Lahrmann U."/>
            <person name="Guldener U."/>
            <person name="Langen G."/>
            <person name="Pfiffi S."/>
            <person name="Biedenkopf D."/>
            <person name="Wong P."/>
            <person name="Samans B."/>
            <person name="Grimm C."/>
            <person name="Basiewicz M."/>
            <person name="Murat C."/>
            <person name="Martin F."/>
            <person name="Kogel K.H."/>
        </authorList>
    </citation>
    <scope>NUCLEOTIDE SEQUENCE [LARGE SCALE GENOMIC DNA]</scope>
    <source>
        <strain evidence="2 3">DSM 11827</strain>
    </source>
</reference>
<dbReference type="Proteomes" id="UP000007148">
    <property type="component" value="Unassembled WGS sequence"/>
</dbReference>
<sequence>MHFDVFSVLALFYIKVNVSDPIVINEKKKRTWLSLLLMQEHLSRPGCGRLLILATNHNFM</sequence>
<name>G4TL84_SERID</name>
<accession>G4TL84</accession>
<dbReference type="EMBL" id="CAFZ01000147">
    <property type="protein sequence ID" value="CCA72077.1"/>
    <property type="molecule type" value="Genomic_DNA"/>
</dbReference>
<dbReference type="InParanoid" id="G4TL84"/>
<feature type="chain" id="PRO_5003468853" evidence="1">
    <location>
        <begin position="20"/>
        <end position="60"/>
    </location>
</feature>
<evidence type="ECO:0000313" key="2">
    <source>
        <dbReference type="EMBL" id="CCA72077.1"/>
    </source>
</evidence>
<keyword evidence="1" id="KW-0732">Signal</keyword>
<keyword evidence="3" id="KW-1185">Reference proteome</keyword>
<comment type="caution">
    <text evidence="2">The sequence shown here is derived from an EMBL/GenBank/DDBJ whole genome shotgun (WGS) entry which is preliminary data.</text>
</comment>
<dbReference type="AlphaFoldDB" id="G4TL84"/>
<gene>
    <name evidence="2" type="ORF">PIIN_06013</name>
</gene>